<dbReference type="PANTHER" id="PTHR13812:SF19">
    <property type="entry name" value="KETIMINE REDUCTASE MU-CRYSTALLIN"/>
    <property type="match status" value="1"/>
</dbReference>
<dbReference type="AlphaFoldDB" id="A0A2C9CVJ7"/>
<accession>A0A2C9CVJ7</accession>
<evidence type="ECO:0000313" key="2">
    <source>
        <dbReference type="EMBL" id="SOH95292.1"/>
    </source>
</evidence>
<dbReference type="Pfam" id="PF02423">
    <property type="entry name" value="OCD_Mu_crystall"/>
    <property type="match status" value="1"/>
</dbReference>
<dbReference type="Gene3D" id="3.40.50.720">
    <property type="entry name" value="NAD(P)-binding Rossmann-like Domain"/>
    <property type="match status" value="1"/>
</dbReference>
<gene>
    <name evidence="2" type="ORF">SAMN06273572_10951</name>
</gene>
<dbReference type="Gene3D" id="3.30.1780.10">
    <property type="entry name" value="ornithine cyclodeaminase, domain 1"/>
    <property type="match status" value="1"/>
</dbReference>
<dbReference type="InterPro" id="IPR003462">
    <property type="entry name" value="ODC_Mu_crystall"/>
</dbReference>
<evidence type="ECO:0000313" key="3">
    <source>
        <dbReference type="Proteomes" id="UP000220034"/>
    </source>
</evidence>
<protein>
    <submittedName>
        <fullName evidence="2">Ornithine cyclodeaminase</fullName>
    </submittedName>
</protein>
<dbReference type="GO" id="GO:0019752">
    <property type="term" value="P:carboxylic acid metabolic process"/>
    <property type="evidence" value="ECO:0007669"/>
    <property type="project" value="UniProtKB-ARBA"/>
</dbReference>
<evidence type="ECO:0000256" key="1">
    <source>
        <dbReference type="ARBA" id="ARBA00008903"/>
    </source>
</evidence>
<dbReference type="EMBL" id="OCTN01000009">
    <property type="protein sequence ID" value="SOH95292.1"/>
    <property type="molecule type" value="Genomic_DNA"/>
</dbReference>
<dbReference type="InterPro" id="IPR036291">
    <property type="entry name" value="NAD(P)-bd_dom_sf"/>
</dbReference>
<proteinExistence type="inferred from homology"/>
<dbReference type="SUPFAM" id="SSF51735">
    <property type="entry name" value="NAD(P)-binding Rossmann-fold domains"/>
    <property type="match status" value="1"/>
</dbReference>
<dbReference type="GO" id="GO:0005737">
    <property type="term" value="C:cytoplasm"/>
    <property type="evidence" value="ECO:0007669"/>
    <property type="project" value="TreeGrafter"/>
</dbReference>
<dbReference type="PIRSF" id="PIRSF001439">
    <property type="entry name" value="CryM"/>
    <property type="match status" value="1"/>
</dbReference>
<dbReference type="RefSeq" id="WP_097931664.1">
    <property type="nucleotide sequence ID" value="NZ_OCTN01000009.1"/>
</dbReference>
<dbReference type="GO" id="GO:0016491">
    <property type="term" value="F:oxidoreductase activity"/>
    <property type="evidence" value="ECO:0007669"/>
    <property type="project" value="UniProtKB-ARBA"/>
</dbReference>
<name>A0A2C9CVJ7_9RHOB</name>
<dbReference type="OrthoDB" id="9785971at2"/>
<dbReference type="InterPro" id="IPR023401">
    <property type="entry name" value="ODC_N"/>
</dbReference>
<dbReference type="PANTHER" id="PTHR13812">
    <property type="entry name" value="KETIMINE REDUCTASE MU-CRYSTALLIN"/>
    <property type="match status" value="1"/>
</dbReference>
<dbReference type="Proteomes" id="UP000220034">
    <property type="component" value="Unassembled WGS sequence"/>
</dbReference>
<dbReference type="FunFam" id="3.40.50.720:FF:000311">
    <property type="entry name" value="Ornithine cyclodeaminase"/>
    <property type="match status" value="1"/>
</dbReference>
<sequence length="306" mass="32458">MASLPYITAAEAGPCDWPRLVDALAEGHRGGAFEISDQFLHRRDDVMLSRAAWIDGQGVGVKSVTVFPGNVAQDRPSVQGAMIVFDDVTGAPRALIDSALITKWKTAADSVLGGRLLARPDARNLLIIGAGSVAASLIEAYPAVLPNIDKITLWNRTTAKAQSLADQYPHVEVAQDLQTALADADIVSTATMSNTPILAGAMLRAGTHVDLIGAFTATMREADDEVLRRGRIFVDSYETTLDHIGELMIPLAAGTIVRSDVQGDFRAMVAGTAGRQNADEITVFKNGGGAHLDLMTANLILTLCVI</sequence>
<reference evidence="3" key="1">
    <citation type="submission" date="2017-09" db="EMBL/GenBank/DDBJ databases">
        <authorList>
            <person name="Varghese N."/>
            <person name="Submissions S."/>
        </authorList>
    </citation>
    <scope>NUCLEOTIDE SEQUENCE [LARGE SCALE GENOMIC DNA]</scope>
    <source>
        <strain evidence="3">C7</strain>
    </source>
</reference>
<organism evidence="2 3">
    <name type="scientific">Pontivivens marinum</name>
    <dbReference type="NCBI Taxonomy" id="1690039"/>
    <lineage>
        <taxon>Bacteria</taxon>
        <taxon>Pseudomonadati</taxon>
        <taxon>Pseudomonadota</taxon>
        <taxon>Alphaproteobacteria</taxon>
        <taxon>Rhodobacterales</taxon>
        <taxon>Paracoccaceae</taxon>
        <taxon>Pontivivens</taxon>
    </lineage>
</organism>
<keyword evidence="3" id="KW-1185">Reference proteome</keyword>
<comment type="similarity">
    <text evidence="1">Belongs to the ornithine cyclodeaminase/mu-crystallin family.</text>
</comment>